<dbReference type="RefSeq" id="WP_105043801.1">
    <property type="nucleotide sequence ID" value="NZ_MQWA01000001.1"/>
</dbReference>
<feature type="transmembrane region" description="Helical" evidence="5">
    <location>
        <begin position="83"/>
        <end position="103"/>
    </location>
</feature>
<keyword evidence="2 5" id="KW-0812">Transmembrane</keyword>
<dbReference type="EMBL" id="MQWA01000001">
    <property type="protein sequence ID" value="PQJ29307.1"/>
    <property type="molecule type" value="Genomic_DNA"/>
</dbReference>
<dbReference type="Proteomes" id="UP000239907">
    <property type="component" value="Unassembled WGS sequence"/>
</dbReference>
<sequence length="404" mass="42632">MFDVALIVLFALVANFLFNKLGLPGILGMIATGLILGPSGFDIIHDGTLEGLKEFKTVALIIILIRAGLGISKKTLNRIGGPAIKMGIIPCLIEGGAITLLAWQVFGFQLYEAGMLGFIIAAVSPAVVVPAMLELKNGGFGKKKEVPTLVLAGASLDDVIAITLFGVFAGLGTGQETSWLSVLVGVPAGIALGALVGALLGYLFVWFFKKFHMRDTLKVILFVAIAILFYDFSELPAVKNTLPIAALLGIMAIGFVILERHDQLAGRMAAKFGKIWVFAEILLFVYIGTEVRIAEIALSSVGTGLAVLCVGLIGRSAGVWVSLIGSQLNFKEKMFCMMAYWPKATVQAAIGAVPLTLVLSGEMTGTSEETAQLILAIAVLSIAITAPLGAICIKIFGKKLLVSH</sequence>
<feature type="transmembrane region" description="Helical" evidence="5">
    <location>
        <begin position="7"/>
        <end position="35"/>
    </location>
</feature>
<feature type="domain" description="Cation/H+ exchanger transmembrane" evidence="6">
    <location>
        <begin position="9"/>
        <end position="394"/>
    </location>
</feature>
<dbReference type="GO" id="GO:0015297">
    <property type="term" value="F:antiporter activity"/>
    <property type="evidence" value="ECO:0007669"/>
    <property type="project" value="InterPro"/>
</dbReference>
<dbReference type="InterPro" id="IPR051843">
    <property type="entry name" value="CPA1_transporter"/>
</dbReference>
<evidence type="ECO:0000256" key="4">
    <source>
        <dbReference type="ARBA" id="ARBA00023136"/>
    </source>
</evidence>
<dbReference type="Gene3D" id="1.20.1530.20">
    <property type="match status" value="1"/>
</dbReference>
<feature type="transmembrane region" description="Helical" evidence="5">
    <location>
        <begin position="301"/>
        <end position="323"/>
    </location>
</feature>
<proteinExistence type="predicted"/>
<keyword evidence="4 5" id="KW-0472">Membrane</keyword>
<dbReference type="InterPro" id="IPR038770">
    <property type="entry name" value="Na+/solute_symporter_sf"/>
</dbReference>
<feature type="transmembrane region" description="Helical" evidence="5">
    <location>
        <begin position="147"/>
        <end position="172"/>
    </location>
</feature>
<dbReference type="GO" id="GO:1902600">
    <property type="term" value="P:proton transmembrane transport"/>
    <property type="evidence" value="ECO:0007669"/>
    <property type="project" value="InterPro"/>
</dbReference>
<evidence type="ECO:0000256" key="2">
    <source>
        <dbReference type="ARBA" id="ARBA00022692"/>
    </source>
</evidence>
<keyword evidence="3 5" id="KW-1133">Transmembrane helix</keyword>
<accession>A0A2S7U473</accession>
<dbReference type="GO" id="GO:0016020">
    <property type="term" value="C:membrane"/>
    <property type="evidence" value="ECO:0007669"/>
    <property type="project" value="UniProtKB-SubCell"/>
</dbReference>
<comment type="subcellular location">
    <subcellularLocation>
        <location evidence="1">Membrane</location>
        <topology evidence="1">Multi-pass membrane protein</topology>
    </subcellularLocation>
</comment>
<feature type="transmembrane region" description="Helical" evidence="5">
    <location>
        <begin position="270"/>
        <end position="289"/>
    </location>
</feature>
<dbReference type="AlphaFoldDB" id="A0A2S7U473"/>
<name>A0A2S7U473_9BACT</name>
<feature type="transmembrane region" description="Helical" evidence="5">
    <location>
        <begin position="373"/>
        <end position="396"/>
    </location>
</feature>
<dbReference type="PANTHER" id="PTHR31102">
    <property type="match status" value="1"/>
</dbReference>
<evidence type="ECO:0000259" key="6">
    <source>
        <dbReference type="Pfam" id="PF00999"/>
    </source>
</evidence>
<evidence type="ECO:0000256" key="3">
    <source>
        <dbReference type="ARBA" id="ARBA00022989"/>
    </source>
</evidence>
<feature type="transmembrane region" description="Helical" evidence="5">
    <location>
        <begin position="115"/>
        <end position="135"/>
    </location>
</feature>
<feature type="transmembrane region" description="Helical" evidence="5">
    <location>
        <begin position="178"/>
        <end position="205"/>
    </location>
</feature>
<gene>
    <name evidence="7" type="ORF">BSZ32_12945</name>
</gene>
<dbReference type="OrthoDB" id="9790604at2"/>
<dbReference type="PANTHER" id="PTHR31102:SF1">
    <property type="entry name" value="CATION_H+ EXCHANGER DOMAIN-CONTAINING PROTEIN"/>
    <property type="match status" value="1"/>
</dbReference>
<dbReference type="Pfam" id="PF00999">
    <property type="entry name" value="Na_H_Exchanger"/>
    <property type="match status" value="1"/>
</dbReference>
<evidence type="ECO:0000313" key="7">
    <source>
        <dbReference type="EMBL" id="PQJ29307.1"/>
    </source>
</evidence>
<reference evidence="7 8" key="1">
    <citation type="submission" date="2016-12" db="EMBL/GenBank/DDBJ databases">
        <title>Study of bacterial adaptation to deep sea.</title>
        <authorList>
            <person name="Song J."/>
            <person name="Yoshizawa S."/>
            <person name="Kogure K."/>
        </authorList>
    </citation>
    <scope>NUCLEOTIDE SEQUENCE [LARGE SCALE GENOMIC DNA]</scope>
    <source>
        <strain evidence="7 8">SAORIC-165</strain>
    </source>
</reference>
<comment type="caution">
    <text evidence="7">The sequence shown here is derived from an EMBL/GenBank/DDBJ whole genome shotgun (WGS) entry which is preliminary data.</text>
</comment>
<evidence type="ECO:0000313" key="8">
    <source>
        <dbReference type="Proteomes" id="UP000239907"/>
    </source>
</evidence>
<feature type="transmembrane region" description="Helical" evidence="5">
    <location>
        <begin position="344"/>
        <end position="361"/>
    </location>
</feature>
<feature type="transmembrane region" description="Helical" evidence="5">
    <location>
        <begin position="217"/>
        <end position="235"/>
    </location>
</feature>
<evidence type="ECO:0000256" key="1">
    <source>
        <dbReference type="ARBA" id="ARBA00004141"/>
    </source>
</evidence>
<organism evidence="7 8">
    <name type="scientific">Rubritalea profundi</name>
    <dbReference type="NCBI Taxonomy" id="1658618"/>
    <lineage>
        <taxon>Bacteria</taxon>
        <taxon>Pseudomonadati</taxon>
        <taxon>Verrucomicrobiota</taxon>
        <taxon>Verrucomicrobiia</taxon>
        <taxon>Verrucomicrobiales</taxon>
        <taxon>Rubritaleaceae</taxon>
        <taxon>Rubritalea</taxon>
    </lineage>
</organism>
<feature type="transmembrane region" description="Helical" evidence="5">
    <location>
        <begin position="241"/>
        <end position="258"/>
    </location>
</feature>
<protein>
    <recommendedName>
        <fullName evidence="6">Cation/H+ exchanger transmembrane domain-containing protein</fullName>
    </recommendedName>
</protein>
<evidence type="ECO:0000256" key="5">
    <source>
        <dbReference type="SAM" id="Phobius"/>
    </source>
</evidence>
<keyword evidence="8" id="KW-1185">Reference proteome</keyword>
<dbReference type="InterPro" id="IPR006153">
    <property type="entry name" value="Cation/H_exchanger_TM"/>
</dbReference>